<evidence type="ECO:0000313" key="3">
    <source>
        <dbReference type="Proteomes" id="UP001213664"/>
    </source>
</evidence>
<dbReference type="EMBL" id="CP119326">
    <property type="protein sequence ID" value="WEK40884.1"/>
    <property type="molecule type" value="Genomic_DNA"/>
</dbReference>
<protein>
    <submittedName>
        <fullName evidence="2">Uncharacterized protein</fullName>
    </submittedName>
</protein>
<sequence>MSATVPPSGVPSLKWTVAAGGAAFALFLLGALVVEPALNRLIEPNAPPVRPLARGQVVIGDPVVSGRYVSTGSDTRAPLAVQVEGGGLTVEGAGRLLATPHRLVGADQKADGARTFAEAMGAPAAAQIEIRRVLADEDSRLCAGQAVGWLALAVRRDGFLLMPVRQGPPPGALVAQDRLCAVRDFSR</sequence>
<keyword evidence="1" id="KW-1133">Transmembrane helix</keyword>
<evidence type="ECO:0000256" key="1">
    <source>
        <dbReference type="SAM" id="Phobius"/>
    </source>
</evidence>
<name>A0AAJ5X0S7_9CAUL</name>
<keyword evidence="1" id="KW-0472">Membrane</keyword>
<organism evidence="2 3">
    <name type="scientific">Candidatus Brevundimonas colombiensis</name>
    <dbReference type="NCBI Taxonomy" id="3121376"/>
    <lineage>
        <taxon>Bacteria</taxon>
        <taxon>Pseudomonadati</taxon>
        <taxon>Pseudomonadota</taxon>
        <taxon>Alphaproteobacteria</taxon>
        <taxon>Caulobacterales</taxon>
        <taxon>Caulobacteraceae</taxon>
        <taxon>Brevundimonas</taxon>
    </lineage>
</organism>
<reference evidence="2" key="1">
    <citation type="submission" date="2023-03" db="EMBL/GenBank/DDBJ databases">
        <title>Andean soil-derived lignocellulolytic bacterial consortium as a source of novel taxa and putative plastic-active enzymes.</title>
        <authorList>
            <person name="Diaz-Garcia L."/>
            <person name="Chuvochina M."/>
            <person name="Feuerriegel G."/>
            <person name="Bunk B."/>
            <person name="Sproer C."/>
            <person name="Streit W.R."/>
            <person name="Rodriguez L.M."/>
            <person name="Overmann J."/>
            <person name="Jimenez D.J."/>
        </authorList>
    </citation>
    <scope>NUCLEOTIDE SEQUENCE</scope>
    <source>
        <strain evidence="2">MAG 833</strain>
    </source>
</reference>
<accession>A0AAJ5X0S7</accession>
<gene>
    <name evidence="2" type="ORF">P0Y50_04545</name>
</gene>
<feature type="transmembrane region" description="Helical" evidence="1">
    <location>
        <begin position="15"/>
        <end position="34"/>
    </location>
</feature>
<proteinExistence type="predicted"/>
<dbReference type="Proteomes" id="UP001213664">
    <property type="component" value="Chromosome"/>
</dbReference>
<keyword evidence="1" id="KW-0812">Transmembrane</keyword>
<evidence type="ECO:0000313" key="2">
    <source>
        <dbReference type="EMBL" id="WEK40884.1"/>
    </source>
</evidence>
<dbReference type="AlphaFoldDB" id="A0AAJ5X0S7"/>